<dbReference type="Proteomes" id="UP000006230">
    <property type="component" value="Unassembled WGS sequence"/>
</dbReference>
<gene>
    <name evidence="1" type="ORF">R2601_04188</name>
</gene>
<organism evidence="1 2">
    <name type="scientific">Salipiger bermudensis (strain DSM 26914 / JCM 13377 / KCTC 12554 / HTCC2601)</name>
    <name type="common">Pelagibaca bermudensis</name>
    <dbReference type="NCBI Taxonomy" id="314265"/>
    <lineage>
        <taxon>Bacteria</taxon>
        <taxon>Pseudomonadati</taxon>
        <taxon>Pseudomonadota</taxon>
        <taxon>Alphaproteobacteria</taxon>
        <taxon>Rhodobacterales</taxon>
        <taxon>Roseobacteraceae</taxon>
        <taxon>Salipiger</taxon>
    </lineage>
</organism>
<evidence type="ECO:0000313" key="2">
    <source>
        <dbReference type="Proteomes" id="UP000006230"/>
    </source>
</evidence>
<dbReference type="HOGENOM" id="CLU_3424864_0_0_5"/>
<protein>
    <submittedName>
        <fullName evidence="1">Uncharacterized protein</fullName>
    </submittedName>
</protein>
<reference evidence="1 2" key="1">
    <citation type="journal article" date="2010" name="J. Bacteriol.">
        <title>Genome sequences of Pelagibaca bermudensis HTCC2601T and Maritimibacter alkaliphilus HTCC2654T, the type strains of two marine Roseobacter genera.</title>
        <authorList>
            <person name="Thrash J.C."/>
            <person name="Cho J.C."/>
            <person name="Ferriera S."/>
            <person name="Johnson J."/>
            <person name="Vergin K.L."/>
            <person name="Giovannoni S.J."/>
        </authorList>
    </citation>
    <scope>NUCLEOTIDE SEQUENCE [LARGE SCALE GENOMIC DNA]</scope>
    <source>
        <strain evidence="2">DSM 26914 / JCM 13377 / KCTC 12554 / HTCC2601</strain>
    </source>
</reference>
<dbReference type="AlphaFoldDB" id="Q0FW08"/>
<comment type="caution">
    <text evidence="1">The sequence shown here is derived from an EMBL/GenBank/DDBJ whole genome shotgun (WGS) entry which is preliminary data.</text>
</comment>
<keyword evidence="2" id="KW-1185">Reference proteome</keyword>
<dbReference type="STRING" id="314265.R2601_04188"/>
<accession>Q0FW08</accession>
<sequence>MKRSSAPAITKSCDFMISSISS</sequence>
<proteinExistence type="predicted"/>
<name>Q0FW08_SALBH</name>
<evidence type="ECO:0000313" key="1">
    <source>
        <dbReference type="EMBL" id="EAU48744.1"/>
    </source>
</evidence>
<dbReference type="EMBL" id="AATQ01000001">
    <property type="protein sequence ID" value="EAU48744.1"/>
    <property type="molecule type" value="Genomic_DNA"/>
</dbReference>